<name>A0A0M0K268_9EUKA</name>
<reference evidence="4" key="1">
    <citation type="journal article" date="2015" name="PLoS Genet.">
        <title>Genome Sequence and Transcriptome Analyses of Chrysochromulina tobin: Metabolic Tools for Enhanced Algal Fitness in the Prominent Order Prymnesiales (Haptophyceae).</title>
        <authorList>
            <person name="Hovde B.T."/>
            <person name="Deodato C.R."/>
            <person name="Hunsperger H.M."/>
            <person name="Ryken S.A."/>
            <person name="Yost W."/>
            <person name="Jha R.K."/>
            <person name="Patterson J."/>
            <person name="Monnat R.J. Jr."/>
            <person name="Barlow S.B."/>
            <person name="Starkenburg S.R."/>
            <person name="Cattolico R.A."/>
        </authorList>
    </citation>
    <scope>NUCLEOTIDE SEQUENCE</scope>
    <source>
        <strain evidence="4">CCMP291</strain>
    </source>
</reference>
<dbReference type="AlphaFoldDB" id="A0A0M0K268"/>
<comment type="caution">
    <text evidence="3">The sequence shown here is derived from an EMBL/GenBank/DDBJ whole genome shotgun (WGS) entry which is preliminary data.</text>
</comment>
<gene>
    <name evidence="3" type="ORF">Ctob_012994</name>
</gene>
<feature type="coiled-coil region" evidence="1">
    <location>
        <begin position="245"/>
        <end position="290"/>
    </location>
</feature>
<dbReference type="EMBL" id="JWZX01001651">
    <property type="protein sequence ID" value="KOO32919.1"/>
    <property type="molecule type" value="Genomic_DNA"/>
</dbReference>
<keyword evidence="1" id="KW-0175">Coiled coil</keyword>
<accession>A0A0M0K268</accession>
<evidence type="ECO:0000256" key="2">
    <source>
        <dbReference type="SAM" id="MobiDB-lite"/>
    </source>
</evidence>
<keyword evidence="4" id="KW-1185">Reference proteome</keyword>
<sequence>MAVEDETVCSFCGMSHLMYSEQRKSTKEIGKRGRRIYQLEGHIEHLGLVVPPPAEGDDEDGWSAPDAAPPSKPAAASAPIGRSGGSRPSSSSSKPVAPAATRAHYEQLQSMQESCNAKLATSQASALAAAEDRVADLEAQRCADERSIRALKVELEERARAEEAARVARATAGRERGTRIGRLRAEAAGARAQLRQLEALAQQVKRQMVEEFGAALGAASAALGAASASSARREAELTSSLFSTAEEAEAARAEAARTAEALATADAAHAAEAEAAAAEAASEVAALKAAR</sequence>
<dbReference type="Proteomes" id="UP000037460">
    <property type="component" value="Unassembled WGS sequence"/>
</dbReference>
<evidence type="ECO:0000256" key="1">
    <source>
        <dbReference type="SAM" id="Coils"/>
    </source>
</evidence>
<proteinExistence type="predicted"/>
<feature type="non-terminal residue" evidence="3">
    <location>
        <position position="291"/>
    </location>
</feature>
<feature type="region of interest" description="Disordered" evidence="2">
    <location>
        <begin position="49"/>
        <end position="101"/>
    </location>
</feature>
<feature type="coiled-coil region" evidence="1">
    <location>
        <begin position="180"/>
        <end position="207"/>
    </location>
</feature>
<organism evidence="3 4">
    <name type="scientific">Chrysochromulina tobinii</name>
    <dbReference type="NCBI Taxonomy" id="1460289"/>
    <lineage>
        <taxon>Eukaryota</taxon>
        <taxon>Haptista</taxon>
        <taxon>Haptophyta</taxon>
        <taxon>Prymnesiophyceae</taxon>
        <taxon>Prymnesiales</taxon>
        <taxon>Chrysochromulinaceae</taxon>
        <taxon>Chrysochromulina</taxon>
    </lineage>
</organism>
<protein>
    <submittedName>
        <fullName evidence="3">Uncharacterized protein</fullName>
    </submittedName>
</protein>
<feature type="compositionally biased region" description="Low complexity" evidence="2">
    <location>
        <begin position="73"/>
        <end position="100"/>
    </location>
</feature>
<evidence type="ECO:0000313" key="3">
    <source>
        <dbReference type="EMBL" id="KOO32919.1"/>
    </source>
</evidence>
<evidence type="ECO:0000313" key="4">
    <source>
        <dbReference type="Proteomes" id="UP000037460"/>
    </source>
</evidence>